<evidence type="ECO:0000259" key="2">
    <source>
        <dbReference type="PROSITE" id="PS50835"/>
    </source>
</evidence>
<feature type="non-terminal residue" evidence="3">
    <location>
        <position position="118"/>
    </location>
</feature>
<name>F0BDV4_9XANT</name>
<organism evidence="3 4">
    <name type="scientific">Xanthomonas vesicatoria ATCC 35937</name>
    <dbReference type="NCBI Taxonomy" id="925775"/>
    <lineage>
        <taxon>Bacteria</taxon>
        <taxon>Pseudomonadati</taxon>
        <taxon>Pseudomonadota</taxon>
        <taxon>Gammaproteobacteria</taxon>
        <taxon>Lysobacterales</taxon>
        <taxon>Lysobacteraceae</taxon>
        <taxon>Xanthomonas</taxon>
    </lineage>
</organism>
<dbReference type="SUPFAM" id="SSF56436">
    <property type="entry name" value="C-type lectin-like"/>
    <property type="match status" value="1"/>
</dbReference>
<accession>F0BDV4</accession>
<comment type="caution">
    <text evidence="3">The sequence shown here is derived from an EMBL/GenBank/DDBJ whole genome shotgun (WGS) entry which is preliminary data.</text>
</comment>
<dbReference type="Gene3D" id="3.90.1580.10">
    <property type="entry name" value="paralog of FGE (formylglycine-generating enzyme)"/>
    <property type="match status" value="1"/>
</dbReference>
<keyword evidence="3" id="KW-0418">Kinase</keyword>
<evidence type="ECO:0000313" key="4">
    <source>
        <dbReference type="Proteomes" id="UP000003299"/>
    </source>
</evidence>
<dbReference type="InterPro" id="IPR007110">
    <property type="entry name" value="Ig-like_dom"/>
</dbReference>
<evidence type="ECO:0000313" key="3">
    <source>
        <dbReference type="EMBL" id="EGD09398.1"/>
    </source>
</evidence>
<protein>
    <submittedName>
        <fullName evidence="3">Putative serine/threonine protein kinase</fullName>
    </submittedName>
</protein>
<dbReference type="GO" id="GO:0004674">
    <property type="term" value="F:protein serine/threonine kinase activity"/>
    <property type="evidence" value="ECO:0007669"/>
    <property type="project" value="UniProtKB-KW"/>
</dbReference>
<reference evidence="3 4" key="1">
    <citation type="journal article" date="2011" name="BMC Genomics">
        <title>Comparative genomics reveals diversity among xanthomonads infecting tomato and pepper.</title>
        <authorList>
            <person name="Potnis N."/>
            <person name="Krasileva K."/>
            <person name="Chow V."/>
            <person name="Almeida N.F."/>
            <person name="Patil P.B."/>
            <person name="Ryan R.P."/>
            <person name="Sharlach M."/>
            <person name="Behlau F."/>
            <person name="Dow J.M."/>
            <person name="Momol M.T."/>
            <person name="White F.F."/>
            <person name="Preston J.F."/>
            <person name="Vinatzer B.A."/>
            <person name="Koebnik R."/>
            <person name="Setubal J.C."/>
            <person name="Norman D.J."/>
            <person name="Staskawicz B.J."/>
            <person name="Jones J.B."/>
        </authorList>
    </citation>
    <scope>NUCLEOTIDE SEQUENCE [LARGE SCALE GENOMIC DNA]</scope>
    <source>
        <strain evidence="3 4">ATCC 35937</strain>
    </source>
</reference>
<dbReference type="PROSITE" id="PS50835">
    <property type="entry name" value="IG_LIKE"/>
    <property type="match status" value="1"/>
</dbReference>
<dbReference type="InterPro" id="IPR042095">
    <property type="entry name" value="SUMF_sf"/>
</dbReference>
<keyword evidence="3" id="KW-0723">Serine/threonine-protein kinase</keyword>
<feature type="region of interest" description="Disordered" evidence="1">
    <location>
        <begin position="1"/>
        <end position="25"/>
    </location>
</feature>
<evidence type="ECO:0000256" key="1">
    <source>
        <dbReference type="SAM" id="MobiDB-lite"/>
    </source>
</evidence>
<dbReference type="AlphaFoldDB" id="F0BDV4"/>
<dbReference type="EMBL" id="AEQV01000072">
    <property type="protein sequence ID" value="EGD09398.1"/>
    <property type="molecule type" value="Genomic_DNA"/>
</dbReference>
<feature type="domain" description="Ig-like" evidence="2">
    <location>
        <begin position="43"/>
        <end position="118"/>
    </location>
</feature>
<dbReference type="eggNOG" id="COG1262">
    <property type="taxonomic scope" value="Bacteria"/>
</dbReference>
<dbReference type="Proteomes" id="UP000003299">
    <property type="component" value="Unassembled WGS sequence"/>
</dbReference>
<gene>
    <name evidence="3" type="ORF">XVE_2322</name>
</gene>
<proteinExistence type="predicted"/>
<dbReference type="InterPro" id="IPR016187">
    <property type="entry name" value="CTDL_fold"/>
</dbReference>
<sequence length="118" mass="11784">MPASADDDASLPPVPTGPDPCGGAGLPGRGAACFDTLGDTRGPMLVVVPGIDGGKPYALSRGEVAVADFNLFCQATGRCTAQAASTPELARAPVRNISLTQARAYLRWLTIGSGGGGA</sequence>
<keyword evidence="3" id="KW-0808">Transferase</keyword>